<dbReference type="PANTHER" id="PTHR34573">
    <property type="entry name" value="VKC DOMAIN-CONTAINING PROTEIN"/>
    <property type="match status" value="1"/>
</dbReference>
<dbReference type="PANTHER" id="PTHR34573:SF1">
    <property type="entry name" value="VITAMIN K EPOXIDE REDUCTASE DOMAIN-CONTAINING PROTEIN"/>
    <property type="match status" value="1"/>
</dbReference>
<dbReference type="AlphaFoldDB" id="A0A845V1D8"/>
<dbReference type="GO" id="GO:0048038">
    <property type="term" value="F:quinone binding"/>
    <property type="evidence" value="ECO:0007669"/>
    <property type="project" value="UniProtKB-KW"/>
</dbReference>
<evidence type="ECO:0000256" key="10">
    <source>
        <dbReference type="SAM" id="Phobius"/>
    </source>
</evidence>
<dbReference type="Gene3D" id="3.40.30.10">
    <property type="entry name" value="Glutaredoxin"/>
    <property type="match status" value="1"/>
</dbReference>
<sequence length="297" mass="32820">MSKRKKRPVTASETPRKRVRFQPDWSLVGLAAGGMLVTGYLTLARSMSASPLLCGEGSSCELVQQSHWSVLLGLPVSLWGFGLYALIALIAGLGRPRLKRWRRLWLLAFFGTVFSVYLTLAGWLALQAFCLWCLVSLGIIGAIFMVLSLRRPESAPGMPWAGFLAGQGAMVGVMLVLLHALYAGWFQAPEDPRLRALAEHLERTGAVYYGASWCPSCQQQSQRFGQSADRLPYVECSPQGRGGGVAFECVSNDITSYPTWVIGNRRFEQLLEPEELARRSRFDWDGWREETQAGGGG</sequence>
<keyword evidence="6" id="KW-0560">Oxidoreductase</keyword>
<keyword evidence="8" id="KW-1015">Disulfide bond</keyword>
<evidence type="ECO:0000256" key="3">
    <source>
        <dbReference type="ARBA" id="ARBA00022692"/>
    </source>
</evidence>
<feature type="transmembrane region" description="Helical" evidence="10">
    <location>
        <begin position="104"/>
        <end position="123"/>
    </location>
</feature>
<evidence type="ECO:0000259" key="11">
    <source>
        <dbReference type="SMART" id="SM00756"/>
    </source>
</evidence>
<keyword evidence="4" id="KW-0874">Quinone</keyword>
<evidence type="ECO:0000256" key="8">
    <source>
        <dbReference type="ARBA" id="ARBA00023157"/>
    </source>
</evidence>
<keyword evidence="3 10" id="KW-0812">Transmembrane</keyword>
<evidence type="ECO:0000256" key="2">
    <source>
        <dbReference type="ARBA" id="ARBA00006214"/>
    </source>
</evidence>
<name>A0A845V1D8_9GAMM</name>
<dbReference type="SUPFAM" id="SSF52833">
    <property type="entry name" value="Thioredoxin-like"/>
    <property type="match status" value="1"/>
</dbReference>
<comment type="similarity">
    <text evidence="2">Belongs to the VKOR family.</text>
</comment>
<feature type="domain" description="Vitamin K epoxide reductase" evidence="11">
    <location>
        <begin position="20"/>
        <end position="151"/>
    </location>
</feature>
<dbReference type="EMBL" id="JAAGSC010000043">
    <property type="protein sequence ID" value="NDY96544.1"/>
    <property type="molecule type" value="Genomic_DNA"/>
</dbReference>
<evidence type="ECO:0000313" key="12">
    <source>
        <dbReference type="EMBL" id="NDY96544.1"/>
    </source>
</evidence>
<dbReference type="SMART" id="SM00756">
    <property type="entry name" value="VKc"/>
    <property type="match status" value="1"/>
</dbReference>
<dbReference type="GO" id="GO:0016491">
    <property type="term" value="F:oxidoreductase activity"/>
    <property type="evidence" value="ECO:0007669"/>
    <property type="project" value="UniProtKB-KW"/>
</dbReference>
<dbReference type="GO" id="GO:0016020">
    <property type="term" value="C:membrane"/>
    <property type="evidence" value="ECO:0007669"/>
    <property type="project" value="UniProtKB-SubCell"/>
</dbReference>
<feature type="transmembrane region" description="Helical" evidence="10">
    <location>
        <begin position="68"/>
        <end position="92"/>
    </location>
</feature>
<dbReference type="InterPro" id="IPR012932">
    <property type="entry name" value="VKOR"/>
</dbReference>
<organism evidence="12 13">
    <name type="scientific">Wenzhouxiangella limi</name>
    <dbReference type="NCBI Taxonomy" id="2707351"/>
    <lineage>
        <taxon>Bacteria</taxon>
        <taxon>Pseudomonadati</taxon>
        <taxon>Pseudomonadota</taxon>
        <taxon>Gammaproteobacteria</taxon>
        <taxon>Chromatiales</taxon>
        <taxon>Wenzhouxiangellaceae</taxon>
        <taxon>Wenzhouxiangella</taxon>
    </lineage>
</organism>
<dbReference type="Gene3D" id="1.20.1440.130">
    <property type="entry name" value="VKOR domain"/>
    <property type="match status" value="1"/>
</dbReference>
<protein>
    <submittedName>
        <fullName evidence="12">Vitamin K epoxide reductase family protein</fullName>
    </submittedName>
</protein>
<dbReference type="InterPro" id="IPR036249">
    <property type="entry name" value="Thioredoxin-like_sf"/>
</dbReference>
<gene>
    <name evidence="12" type="ORF">G3I74_12460</name>
</gene>
<evidence type="ECO:0000256" key="4">
    <source>
        <dbReference type="ARBA" id="ARBA00022719"/>
    </source>
</evidence>
<dbReference type="Proteomes" id="UP000484885">
    <property type="component" value="Unassembled WGS sequence"/>
</dbReference>
<comment type="caution">
    <text evidence="12">The sequence shown here is derived from an EMBL/GenBank/DDBJ whole genome shotgun (WGS) entry which is preliminary data.</text>
</comment>
<feature type="transmembrane region" description="Helical" evidence="10">
    <location>
        <begin position="129"/>
        <end position="149"/>
    </location>
</feature>
<keyword evidence="7 10" id="KW-0472">Membrane</keyword>
<evidence type="ECO:0000256" key="1">
    <source>
        <dbReference type="ARBA" id="ARBA00004141"/>
    </source>
</evidence>
<keyword evidence="5 10" id="KW-1133">Transmembrane helix</keyword>
<dbReference type="RefSeq" id="WP_164211936.1">
    <property type="nucleotide sequence ID" value="NZ_JAAGSC010000043.1"/>
</dbReference>
<dbReference type="Pfam" id="PF07884">
    <property type="entry name" value="VKOR"/>
    <property type="match status" value="1"/>
</dbReference>
<evidence type="ECO:0000256" key="6">
    <source>
        <dbReference type="ARBA" id="ARBA00023002"/>
    </source>
</evidence>
<proteinExistence type="inferred from homology"/>
<comment type="subcellular location">
    <subcellularLocation>
        <location evidence="1">Membrane</location>
        <topology evidence="1">Multi-pass membrane protein</topology>
    </subcellularLocation>
</comment>
<evidence type="ECO:0000313" key="13">
    <source>
        <dbReference type="Proteomes" id="UP000484885"/>
    </source>
</evidence>
<evidence type="ECO:0000256" key="9">
    <source>
        <dbReference type="ARBA" id="ARBA00023284"/>
    </source>
</evidence>
<dbReference type="InterPro" id="IPR044698">
    <property type="entry name" value="VKOR/LTO1"/>
</dbReference>
<dbReference type="CDD" id="cd12916">
    <property type="entry name" value="VKOR_1"/>
    <property type="match status" value="1"/>
</dbReference>
<dbReference type="InterPro" id="IPR038354">
    <property type="entry name" value="VKOR_sf"/>
</dbReference>
<accession>A0A845V1D8</accession>
<feature type="transmembrane region" description="Helical" evidence="10">
    <location>
        <begin position="161"/>
        <end position="185"/>
    </location>
</feature>
<keyword evidence="13" id="KW-1185">Reference proteome</keyword>
<reference evidence="12 13" key="1">
    <citation type="submission" date="2020-02" db="EMBL/GenBank/DDBJ databases">
        <authorList>
            <person name="Zhang X.-Y."/>
        </authorList>
    </citation>
    <scope>NUCLEOTIDE SEQUENCE [LARGE SCALE GENOMIC DNA]</scope>
    <source>
        <strain evidence="12 13">C33</strain>
    </source>
</reference>
<evidence type="ECO:0000256" key="7">
    <source>
        <dbReference type="ARBA" id="ARBA00023136"/>
    </source>
</evidence>
<feature type="transmembrane region" description="Helical" evidence="10">
    <location>
        <begin position="25"/>
        <end position="43"/>
    </location>
</feature>
<evidence type="ECO:0000256" key="5">
    <source>
        <dbReference type="ARBA" id="ARBA00022989"/>
    </source>
</evidence>
<keyword evidence="9" id="KW-0676">Redox-active center</keyword>